<dbReference type="AlphaFoldDB" id="A0A643FMC5"/>
<gene>
    <name evidence="2" type="ORF">F7R26_016350</name>
</gene>
<dbReference type="InterPro" id="IPR011335">
    <property type="entry name" value="Restrct_endonuc-II-like"/>
</dbReference>
<proteinExistence type="predicted"/>
<dbReference type="GeneID" id="98402486"/>
<evidence type="ECO:0000313" key="3">
    <source>
        <dbReference type="Proteomes" id="UP000397656"/>
    </source>
</evidence>
<dbReference type="Proteomes" id="UP000397656">
    <property type="component" value="Chromosome 1"/>
</dbReference>
<reference evidence="2 3" key="1">
    <citation type="submission" date="2020-10" db="EMBL/GenBank/DDBJ databases">
        <title>Complete genome sequence of Cupriavidus basilensis CCUG 49340T.</title>
        <authorList>
            <person name="Salva-Serra F."/>
            <person name="Donoso R.A."/>
            <person name="Cho K.H."/>
            <person name="Yoo J.A."/>
            <person name="Lee K."/>
            <person name="Yoon S.-H."/>
            <person name="Perez-Pantoja D."/>
            <person name="Moore E.R.B."/>
        </authorList>
    </citation>
    <scope>NUCLEOTIDE SEQUENCE [LARGE SCALE GENOMIC DNA]</scope>
    <source>
        <strain evidence="3">CCUG 49340</strain>
    </source>
</reference>
<keyword evidence="2" id="KW-0540">Nuclease</keyword>
<sequence length="368" mass="41537">MTLSTNSSGFQFEQLVRRILEANHFDVHEAGLSIGLETGKRAIVVSSSGGVRADANARGQSAGFDFTATMGNEIWAIEVKFYRTARAQVTLLESAAARLAARGIIAGARKGMLVVSCQLSSALRTTLEDRFSITFIDRVDLLNWAARAPELLDELNALLELDSIAIPEASERPTEPTQTSKRLPETSPPEDTKGTELCQELKALKRGKSTWSAYEKLCDRILRYLFPNDLHGWHRQKRTDDGLNRFDYICRIRPTTDFWQFLLHHLDSRYVLFEFKNYADKIKQGQILTTEKYLLERGLRRVAIVLSRAGASTDAIKMTQGAMREHGKLMLVIDDGQIIDMLQMKERGEDPTDRLFELADDFLLALPR</sequence>
<dbReference type="InterPro" id="IPR007560">
    <property type="entry name" value="Restrct_endonuc_IV_Mrr"/>
</dbReference>
<dbReference type="RefSeq" id="WP_150990936.1">
    <property type="nucleotide sequence ID" value="NZ_CP062803.1"/>
</dbReference>
<dbReference type="Pfam" id="PF04471">
    <property type="entry name" value="Mrr_cat"/>
    <property type="match status" value="1"/>
</dbReference>
<dbReference type="EMBL" id="CP062803">
    <property type="protein sequence ID" value="QOT75733.1"/>
    <property type="molecule type" value="Genomic_DNA"/>
</dbReference>
<dbReference type="GO" id="GO:0004519">
    <property type="term" value="F:endonuclease activity"/>
    <property type="evidence" value="ECO:0007669"/>
    <property type="project" value="UniProtKB-KW"/>
</dbReference>
<evidence type="ECO:0000259" key="1">
    <source>
        <dbReference type="Pfam" id="PF04471"/>
    </source>
</evidence>
<feature type="domain" description="Restriction endonuclease type IV Mrr" evidence="1">
    <location>
        <begin position="8"/>
        <end position="144"/>
    </location>
</feature>
<dbReference type="SUPFAM" id="SSF52980">
    <property type="entry name" value="Restriction endonuclease-like"/>
    <property type="match status" value="1"/>
</dbReference>
<protein>
    <submittedName>
        <fullName evidence="2">Restriction endonuclease</fullName>
    </submittedName>
</protein>
<evidence type="ECO:0000313" key="2">
    <source>
        <dbReference type="EMBL" id="QOT75733.1"/>
    </source>
</evidence>
<dbReference type="GO" id="GO:0003677">
    <property type="term" value="F:DNA binding"/>
    <property type="evidence" value="ECO:0007669"/>
    <property type="project" value="InterPro"/>
</dbReference>
<name>A0A643FMC5_9BURK</name>
<dbReference type="GO" id="GO:0009307">
    <property type="term" value="P:DNA restriction-modification system"/>
    <property type="evidence" value="ECO:0007669"/>
    <property type="project" value="InterPro"/>
</dbReference>
<accession>A0A643FMC5</accession>
<organism evidence="2 3">
    <name type="scientific">Cupriavidus basilensis</name>
    <dbReference type="NCBI Taxonomy" id="68895"/>
    <lineage>
        <taxon>Bacteria</taxon>
        <taxon>Pseudomonadati</taxon>
        <taxon>Pseudomonadota</taxon>
        <taxon>Betaproteobacteria</taxon>
        <taxon>Burkholderiales</taxon>
        <taxon>Burkholderiaceae</taxon>
        <taxon>Cupriavidus</taxon>
    </lineage>
</organism>
<keyword evidence="2" id="KW-0255">Endonuclease</keyword>
<keyword evidence="2" id="KW-0378">Hydrolase</keyword>